<keyword evidence="2" id="KW-1185">Reference proteome</keyword>
<protein>
    <submittedName>
        <fullName evidence="1">Uncharacterized protein</fullName>
    </submittedName>
</protein>
<reference evidence="1" key="1">
    <citation type="submission" date="2021-10" db="EMBL/GenBank/DDBJ databases">
        <title>Tropical sea cucumber genome reveals ecological adaptation and Cuvierian tubules defense mechanism.</title>
        <authorList>
            <person name="Chen T."/>
        </authorList>
    </citation>
    <scope>NUCLEOTIDE SEQUENCE</scope>
    <source>
        <strain evidence="1">Nanhai2018</strain>
        <tissue evidence="1">Muscle</tissue>
    </source>
</reference>
<dbReference type="AlphaFoldDB" id="A0A9Q1C820"/>
<dbReference type="OrthoDB" id="276744at2759"/>
<dbReference type="EMBL" id="JAIZAY010000006">
    <property type="protein sequence ID" value="KAJ8040397.1"/>
    <property type="molecule type" value="Genomic_DNA"/>
</dbReference>
<name>A0A9Q1C820_HOLLE</name>
<dbReference type="PRINTS" id="PR01345">
    <property type="entry name" value="CERVTRCPTASE"/>
</dbReference>
<gene>
    <name evidence="1" type="ORF">HOLleu_14677</name>
</gene>
<dbReference type="PANTHER" id="PTHR33332">
    <property type="entry name" value="REVERSE TRANSCRIPTASE DOMAIN-CONTAINING PROTEIN"/>
    <property type="match status" value="1"/>
</dbReference>
<sequence>MDKDFHFKEHNSTVVNKANNTLGIIRRIFRYLDSGTLLLLYKAIVRPILEYGLPAWSPIYKREADLIEAVQRRTTKLIPVLKNLSYSDRLSQLKLFTLAHRRLRGDMTFVCNYLKGQLNTNHCLFTLSEGSTTRGHSLKLVKPRVETSLRQRFLRNGL</sequence>
<evidence type="ECO:0000313" key="2">
    <source>
        <dbReference type="Proteomes" id="UP001152320"/>
    </source>
</evidence>
<proteinExistence type="predicted"/>
<accession>A0A9Q1C820</accession>
<evidence type="ECO:0000313" key="1">
    <source>
        <dbReference type="EMBL" id="KAJ8040397.1"/>
    </source>
</evidence>
<comment type="caution">
    <text evidence="1">The sequence shown here is derived from an EMBL/GenBank/DDBJ whole genome shotgun (WGS) entry which is preliminary data.</text>
</comment>
<organism evidence="1 2">
    <name type="scientific">Holothuria leucospilota</name>
    <name type="common">Black long sea cucumber</name>
    <name type="synonym">Mertensiothuria leucospilota</name>
    <dbReference type="NCBI Taxonomy" id="206669"/>
    <lineage>
        <taxon>Eukaryota</taxon>
        <taxon>Metazoa</taxon>
        <taxon>Echinodermata</taxon>
        <taxon>Eleutherozoa</taxon>
        <taxon>Echinozoa</taxon>
        <taxon>Holothuroidea</taxon>
        <taxon>Aspidochirotacea</taxon>
        <taxon>Aspidochirotida</taxon>
        <taxon>Holothuriidae</taxon>
        <taxon>Holothuria</taxon>
    </lineage>
</organism>
<dbReference type="Proteomes" id="UP001152320">
    <property type="component" value="Chromosome 6"/>
</dbReference>